<dbReference type="RefSeq" id="WP_161977600.1">
    <property type="nucleotide sequence ID" value="NZ_BIFS01000001.1"/>
</dbReference>
<keyword evidence="1" id="KW-0472">Membrane</keyword>
<comment type="caution">
    <text evidence="3">The sequence shown here is derived from an EMBL/GenBank/DDBJ whole genome shotgun (WGS) entry which is preliminary data.</text>
</comment>
<dbReference type="Proteomes" id="UP000287188">
    <property type="component" value="Unassembled WGS sequence"/>
</dbReference>
<dbReference type="PANTHER" id="PTHR39430:SF1">
    <property type="entry name" value="PROTEASE"/>
    <property type="match status" value="1"/>
</dbReference>
<keyword evidence="1" id="KW-0812">Transmembrane</keyword>
<dbReference type="PANTHER" id="PTHR39430">
    <property type="entry name" value="MEMBRANE-ASSOCIATED PROTEASE-RELATED"/>
    <property type="match status" value="1"/>
</dbReference>
<dbReference type="GO" id="GO:0004175">
    <property type="term" value="F:endopeptidase activity"/>
    <property type="evidence" value="ECO:0007669"/>
    <property type="project" value="UniProtKB-ARBA"/>
</dbReference>
<reference evidence="4" key="1">
    <citation type="submission" date="2018-12" db="EMBL/GenBank/DDBJ databases">
        <title>Tengunoibacter tsumagoiensis gen. nov., sp. nov., Dictyobacter kobayashii sp. nov., D. alpinus sp. nov., and D. joshuensis sp. nov. and description of Dictyobacteraceae fam. nov. within the order Ktedonobacterales isolated from Tengu-no-mugimeshi.</title>
        <authorList>
            <person name="Wang C.M."/>
            <person name="Zheng Y."/>
            <person name="Sakai Y."/>
            <person name="Toyoda A."/>
            <person name="Minakuchi Y."/>
            <person name="Abe K."/>
            <person name="Yokota A."/>
            <person name="Yabe S."/>
        </authorList>
    </citation>
    <scope>NUCLEOTIDE SEQUENCE [LARGE SCALE GENOMIC DNA]</scope>
    <source>
        <strain evidence="4">Uno11</strain>
    </source>
</reference>
<accession>A0A402APY5</accession>
<dbReference type="EMBL" id="BIFS01000001">
    <property type="protein sequence ID" value="GCE21050.1"/>
    <property type="molecule type" value="Genomic_DNA"/>
</dbReference>
<dbReference type="GO" id="GO:0080120">
    <property type="term" value="P:CAAX-box protein maturation"/>
    <property type="evidence" value="ECO:0007669"/>
    <property type="project" value="UniProtKB-ARBA"/>
</dbReference>
<dbReference type="GO" id="GO:0006508">
    <property type="term" value="P:proteolysis"/>
    <property type="evidence" value="ECO:0007669"/>
    <property type="project" value="UniProtKB-KW"/>
</dbReference>
<keyword evidence="4" id="KW-1185">Reference proteome</keyword>
<feature type="transmembrane region" description="Helical" evidence="1">
    <location>
        <begin position="71"/>
        <end position="88"/>
    </location>
</feature>
<feature type="transmembrane region" description="Helical" evidence="1">
    <location>
        <begin position="43"/>
        <end position="64"/>
    </location>
</feature>
<proteinExistence type="predicted"/>
<organism evidence="3 4">
    <name type="scientific">Dictyobacter kobayashii</name>
    <dbReference type="NCBI Taxonomy" id="2014872"/>
    <lineage>
        <taxon>Bacteria</taxon>
        <taxon>Bacillati</taxon>
        <taxon>Chloroflexota</taxon>
        <taxon>Ktedonobacteria</taxon>
        <taxon>Ktedonobacterales</taxon>
        <taxon>Dictyobacteraceae</taxon>
        <taxon>Dictyobacter</taxon>
    </lineage>
</organism>
<gene>
    <name evidence="3" type="ORF">KDK_48500</name>
</gene>
<dbReference type="Pfam" id="PF02517">
    <property type="entry name" value="Rce1-like"/>
    <property type="match status" value="1"/>
</dbReference>
<dbReference type="AlphaFoldDB" id="A0A402APY5"/>
<feature type="transmembrane region" description="Helical" evidence="1">
    <location>
        <begin position="108"/>
        <end position="134"/>
    </location>
</feature>
<evidence type="ECO:0000259" key="2">
    <source>
        <dbReference type="Pfam" id="PF02517"/>
    </source>
</evidence>
<protein>
    <submittedName>
        <fullName evidence="3">Protease</fullName>
    </submittedName>
</protein>
<dbReference type="InterPro" id="IPR003675">
    <property type="entry name" value="Rce1/LyrA-like_dom"/>
</dbReference>
<sequence>MKNLFWNRDERRLRAGWRQLLLILLLGPIIYATIYAINFPLYILLSLIAHHLYFVWAININHFLLIPNNGFLSACATIVLSWFIMHFINRERLANLGYRLNWNWWMDFLFGCLLGLILNCTLVLIEYGVGWLSLKQMFISGAGNEHASFAVLLLAWFIQFLYVGIFEETLARGYPIRNFAQGLRNNKVKDSTVILLLWLTTSILFGVGHYGNPHITVMEIINLCVAGLALGLGYILTGSMGLSIGLHAAWDFAQGNLFGFAVAGQQPVNMTRLFAFQQQGPTWLTGGAAGPDGGLLSTFMFILAMLIILGYMRWRYGKIRIETELSHFERHQKEIDKAELA</sequence>
<feature type="transmembrane region" description="Helical" evidence="1">
    <location>
        <begin position="223"/>
        <end position="250"/>
    </location>
</feature>
<evidence type="ECO:0000313" key="3">
    <source>
        <dbReference type="EMBL" id="GCE21050.1"/>
    </source>
</evidence>
<name>A0A402APY5_9CHLR</name>
<feature type="transmembrane region" description="Helical" evidence="1">
    <location>
        <begin position="20"/>
        <end position="37"/>
    </location>
</feature>
<evidence type="ECO:0000313" key="4">
    <source>
        <dbReference type="Proteomes" id="UP000287188"/>
    </source>
</evidence>
<keyword evidence="3" id="KW-0378">Hydrolase</keyword>
<feature type="transmembrane region" description="Helical" evidence="1">
    <location>
        <begin position="293"/>
        <end position="312"/>
    </location>
</feature>
<keyword evidence="1" id="KW-1133">Transmembrane helix</keyword>
<keyword evidence="3" id="KW-0645">Protease</keyword>
<feature type="transmembrane region" description="Helical" evidence="1">
    <location>
        <begin position="146"/>
        <end position="165"/>
    </location>
</feature>
<feature type="transmembrane region" description="Helical" evidence="1">
    <location>
        <begin position="193"/>
        <end position="211"/>
    </location>
</feature>
<evidence type="ECO:0000256" key="1">
    <source>
        <dbReference type="SAM" id="Phobius"/>
    </source>
</evidence>
<feature type="domain" description="CAAX prenyl protease 2/Lysostaphin resistance protein A-like" evidence="2">
    <location>
        <begin position="152"/>
        <end position="252"/>
    </location>
</feature>